<feature type="transmembrane region" description="Helical" evidence="1">
    <location>
        <begin position="61"/>
        <end position="80"/>
    </location>
</feature>
<gene>
    <name evidence="2" type="ORF">RUM8411_02004</name>
</gene>
<sequence>MTILVPVLIVALSMGAGAGAVVFVSERLSKRVSSVASALIGSAVGGMCGLAYPAKAFDGGAIYGYLGAGVLSCLFLNHVVKWANDAG</sequence>
<keyword evidence="1" id="KW-1133">Transmembrane helix</keyword>
<dbReference type="AlphaFoldDB" id="A0A1X6Z8T0"/>
<keyword evidence="1" id="KW-0472">Membrane</keyword>
<dbReference type="Proteomes" id="UP000193778">
    <property type="component" value="Unassembled WGS sequence"/>
</dbReference>
<feature type="transmembrane region" description="Helical" evidence="1">
    <location>
        <begin position="35"/>
        <end position="54"/>
    </location>
</feature>
<reference evidence="3" key="1">
    <citation type="submission" date="2017-03" db="EMBL/GenBank/DDBJ databases">
        <authorList>
            <person name="Rodrigo-Torres L."/>
            <person name="Arahal R.D."/>
            <person name="Lucena T."/>
        </authorList>
    </citation>
    <scope>NUCLEOTIDE SEQUENCE [LARGE SCALE GENOMIC DNA]</scope>
    <source>
        <strain evidence="3">CECT 8411</strain>
    </source>
</reference>
<organism evidence="2 3">
    <name type="scientific">Ruegeria meonggei</name>
    <dbReference type="NCBI Taxonomy" id="1446476"/>
    <lineage>
        <taxon>Bacteria</taxon>
        <taxon>Pseudomonadati</taxon>
        <taxon>Pseudomonadota</taxon>
        <taxon>Alphaproteobacteria</taxon>
        <taxon>Rhodobacterales</taxon>
        <taxon>Roseobacteraceae</taxon>
        <taxon>Ruegeria</taxon>
    </lineage>
</organism>
<dbReference type="EMBL" id="FWFP01000005">
    <property type="protein sequence ID" value="SLN43854.1"/>
    <property type="molecule type" value="Genomic_DNA"/>
</dbReference>
<keyword evidence="1" id="KW-0812">Transmembrane</keyword>
<proteinExistence type="predicted"/>
<evidence type="ECO:0000256" key="1">
    <source>
        <dbReference type="SAM" id="Phobius"/>
    </source>
</evidence>
<accession>A0A1X6Z8T0</accession>
<protein>
    <submittedName>
        <fullName evidence="2">Uncharacterized protein</fullName>
    </submittedName>
</protein>
<name>A0A1X6Z8T0_9RHOB</name>
<evidence type="ECO:0000313" key="3">
    <source>
        <dbReference type="Proteomes" id="UP000193778"/>
    </source>
</evidence>
<evidence type="ECO:0000313" key="2">
    <source>
        <dbReference type="EMBL" id="SLN43854.1"/>
    </source>
</evidence>
<keyword evidence="3" id="KW-1185">Reference proteome</keyword>